<feature type="domain" description="Globin-sensor" evidence="1">
    <location>
        <begin position="20"/>
        <end position="119"/>
    </location>
</feature>
<dbReference type="Pfam" id="PF11563">
    <property type="entry name" value="Protoglobin"/>
    <property type="match status" value="1"/>
</dbReference>
<keyword evidence="2" id="KW-0614">Plasmid</keyword>
<dbReference type="CDD" id="cd14764">
    <property type="entry name" value="SSDgbs_2"/>
    <property type="match status" value="1"/>
</dbReference>
<dbReference type="Proteomes" id="UP000182993">
    <property type="component" value="Plasmid pTB1"/>
</dbReference>
<reference evidence="3" key="1">
    <citation type="submission" date="2016-06" db="EMBL/GenBank/DDBJ databases">
        <title>Whole genome sequencing of Thermus brockianus strain GE-1.</title>
        <authorList>
            <person name="Schaefers C."/>
            <person name="Blank S."/>
            <person name="Wiebusch S."/>
            <person name="Elleuche S."/>
            <person name="Antranikian G."/>
        </authorList>
    </citation>
    <scope>NUCLEOTIDE SEQUENCE [LARGE SCALE GENOMIC DNA]</scope>
    <source>
        <strain evidence="3">GE-1</strain>
        <plasmid evidence="3">ptb1</plasmid>
    </source>
</reference>
<dbReference type="AlphaFoldDB" id="A0A1J0LWN9"/>
<evidence type="ECO:0000313" key="3">
    <source>
        <dbReference type="Proteomes" id="UP000182993"/>
    </source>
</evidence>
<dbReference type="EMBL" id="CP016313">
    <property type="protein sequence ID" value="APD10436.1"/>
    <property type="molecule type" value="Genomic_DNA"/>
</dbReference>
<dbReference type="RefSeq" id="WP_071678123.1">
    <property type="nucleotide sequence ID" value="NZ_CP016313.1"/>
</dbReference>
<geneLocation type="plasmid" evidence="3">
    <name>ptb1</name>
</geneLocation>
<accession>A0A1J0LWN9</accession>
<sequence>MTKMLEIAKEALAQMPPETRFRPEDAAVIARHKDTLLSWTEELVGAFYDTLFAHPPTARVFREGERPDREETLRRWWQRTVQGPLDEGYFAWMAKVGLVHVVRGVENPMMLAMASFVAAFVEHKTHEGGHPEADPLTEAFYRLSMAVGAVITHGYDRYRALALYNVAGMEPALLERLTVEEAREMLEAIRKEGA</sequence>
<evidence type="ECO:0000313" key="2">
    <source>
        <dbReference type="EMBL" id="APD10436.1"/>
    </source>
</evidence>
<dbReference type="InterPro" id="IPR012292">
    <property type="entry name" value="Globin/Proto"/>
</dbReference>
<name>A0A1J0LWN9_THEBO</name>
<proteinExistence type="predicted"/>
<gene>
    <name evidence="2" type="ORF">A0O31_02411</name>
</gene>
<dbReference type="OrthoDB" id="187976at2"/>
<dbReference type="GO" id="GO:0020037">
    <property type="term" value="F:heme binding"/>
    <property type="evidence" value="ECO:0007669"/>
    <property type="project" value="InterPro"/>
</dbReference>
<dbReference type="InterPro" id="IPR009050">
    <property type="entry name" value="Globin-like_sf"/>
</dbReference>
<dbReference type="SUPFAM" id="SSF46458">
    <property type="entry name" value="Globin-like"/>
    <property type="match status" value="1"/>
</dbReference>
<dbReference type="InterPro" id="IPR044398">
    <property type="entry name" value="Globin-sensor_dom"/>
</dbReference>
<dbReference type="GO" id="GO:0019825">
    <property type="term" value="F:oxygen binding"/>
    <property type="evidence" value="ECO:0007669"/>
    <property type="project" value="InterPro"/>
</dbReference>
<dbReference type="KEGG" id="tbc:A0O31_02411"/>
<evidence type="ECO:0000259" key="1">
    <source>
        <dbReference type="Pfam" id="PF11563"/>
    </source>
</evidence>
<protein>
    <recommendedName>
        <fullName evidence="1">Globin-sensor domain-containing protein</fullName>
    </recommendedName>
</protein>
<dbReference type="Gene3D" id="1.10.490.10">
    <property type="entry name" value="Globins"/>
    <property type="match status" value="1"/>
</dbReference>
<organism evidence="2 3">
    <name type="scientific">Thermus brockianus</name>
    <dbReference type="NCBI Taxonomy" id="56956"/>
    <lineage>
        <taxon>Bacteria</taxon>
        <taxon>Thermotogati</taxon>
        <taxon>Deinococcota</taxon>
        <taxon>Deinococci</taxon>
        <taxon>Thermales</taxon>
        <taxon>Thermaceae</taxon>
        <taxon>Thermus</taxon>
    </lineage>
</organism>